<reference evidence="2 3" key="1">
    <citation type="submission" date="2013-01" db="EMBL/GenBank/DDBJ databases">
        <authorList>
            <person name="Bench S."/>
        </authorList>
    </citation>
    <scope>NUCLEOTIDE SEQUENCE [LARGE SCALE GENOMIC DNA]</scope>
    <source>
        <strain evidence="2 3">WH 8502</strain>
    </source>
</reference>
<dbReference type="PANTHER" id="PTHR47152:SF1">
    <property type="entry name" value="SLL1186 PROTEIN"/>
    <property type="match status" value="1"/>
</dbReference>
<organism evidence="2 3">
    <name type="scientific">Crocosphaera watsonii WH 8502</name>
    <dbReference type="NCBI Taxonomy" id="423474"/>
    <lineage>
        <taxon>Bacteria</taxon>
        <taxon>Bacillati</taxon>
        <taxon>Cyanobacteriota</taxon>
        <taxon>Cyanophyceae</taxon>
        <taxon>Oscillatoriophycideae</taxon>
        <taxon>Chroococcales</taxon>
        <taxon>Aphanothecaceae</taxon>
        <taxon>Crocosphaera</taxon>
    </lineage>
</organism>
<evidence type="ECO:0000259" key="1">
    <source>
        <dbReference type="Pfam" id="PF05685"/>
    </source>
</evidence>
<dbReference type="Proteomes" id="UP000018348">
    <property type="component" value="Unassembled WGS sequence"/>
</dbReference>
<name>T2IBV7_CROWT</name>
<proteinExistence type="predicted"/>
<dbReference type="PANTHER" id="PTHR47152">
    <property type="entry name" value="SLR2084 PROTEIN-RELATED"/>
    <property type="match status" value="1"/>
</dbReference>
<feature type="domain" description="Putative restriction endonuclease" evidence="1">
    <location>
        <begin position="35"/>
        <end position="191"/>
    </location>
</feature>
<evidence type="ECO:0000313" key="2">
    <source>
        <dbReference type="EMBL" id="CCQ49720.1"/>
    </source>
</evidence>
<comment type="caution">
    <text evidence="2">The sequence shown here is derived from an EMBL/GenBank/DDBJ whole genome shotgun (WGS) entry which is preliminary data.</text>
</comment>
<dbReference type="Pfam" id="PF05685">
    <property type="entry name" value="Uma2"/>
    <property type="match status" value="1"/>
</dbReference>
<dbReference type="InterPro" id="IPR012296">
    <property type="entry name" value="Nuclease_put_TT1808"/>
</dbReference>
<dbReference type="Gene3D" id="3.90.1570.10">
    <property type="entry name" value="tt1808, chain A"/>
    <property type="match status" value="1"/>
</dbReference>
<sequence length="220" mass="25273">MIIMTVLIPINKIYLNLGSKISIPNLSWLEFENILEELGEKRNLRLAYSQQCLEIMSPLPEHERVKILISDLVKIILKVQRKPWEALGSTTFKNKTMEAGIEPDECFYIKNHQAVIGKNRLDLSQDPPPDLAIESDLTSLTEITAYQKLKVPELWVYHQGKLTIYILQEKEYKKSSISLNFPDVKIIEAIPKLIERANLLGSSQALWEFEENVKATQQSP</sequence>
<accession>T2IBV7</accession>
<gene>
    <name evidence="2" type="ORF">CWATWH8502_3469</name>
</gene>
<dbReference type="InterPro" id="IPR008538">
    <property type="entry name" value="Uma2"/>
</dbReference>
<dbReference type="EMBL" id="CAQK01000179">
    <property type="protein sequence ID" value="CCQ49720.1"/>
    <property type="molecule type" value="Genomic_DNA"/>
</dbReference>
<dbReference type="AlphaFoldDB" id="T2IBV7"/>
<dbReference type="CDD" id="cd06260">
    <property type="entry name" value="DUF820-like"/>
    <property type="match status" value="1"/>
</dbReference>
<reference evidence="2 3" key="2">
    <citation type="submission" date="2013-09" db="EMBL/GenBank/DDBJ databases">
        <title>Whole genome comparison of six Crocosphaera watsonii strains with differing phenotypes.</title>
        <authorList>
            <person name="Bench S.R."/>
            <person name="Heller P."/>
            <person name="Frank I."/>
            <person name="Arciniega M."/>
            <person name="Shilova I.N."/>
            <person name="Zehr J.P."/>
        </authorList>
    </citation>
    <scope>NUCLEOTIDE SEQUENCE [LARGE SCALE GENOMIC DNA]</scope>
    <source>
        <strain evidence="2 3">WH 8502</strain>
    </source>
</reference>
<protein>
    <submittedName>
        <fullName evidence="2">Flavodoxin reductases (Ferredoxin-NADPH reductases) family 1</fullName>
    </submittedName>
</protein>
<evidence type="ECO:0000313" key="3">
    <source>
        <dbReference type="Proteomes" id="UP000018348"/>
    </source>
</evidence>